<dbReference type="AlphaFoldDB" id="A0AAN8UBX1"/>
<dbReference type="InterPro" id="IPR002775">
    <property type="entry name" value="DNA/RNA-bd_Alba-like"/>
</dbReference>
<dbReference type="InterPro" id="IPR036882">
    <property type="entry name" value="Alba-like_dom_sf"/>
</dbReference>
<dbReference type="Proteomes" id="UP001370490">
    <property type="component" value="Unassembled WGS sequence"/>
</dbReference>
<evidence type="ECO:0000259" key="1">
    <source>
        <dbReference type="Pfam" id="PF01918"/>
    </source>
</evidence>
<dbReference type="SUPFAM" id="SSF82704">
    <property type="entry name" value="AlbA-like"/>
    <property type="match status" value="1"/>
</dbReference>
<evidence type="ECO:0000313" key="3">
    <source>
        <dbReference type="Proteomes" id="UP001370490"/>
    </source>
</evidence>
<dbReference type="EMBL" id="JBAMMX010000026">
    <property type="protein sequence ID" value="KAK6914048.1"/>
    <property type="molecule type" value="Genomic_DNA"/>
</dbReference>
<dbReference type="GO" id="GO:0003723">
    <property type="term" value="F:RNA binding"/>
    <property type="evidence" value="ECO:0007669"/>
    <property type="project" value="TreeGrafter"/>
</dbReference>
<name>A0AAN8UBX1_9MAGN</name>
<dbReference type="PIRSF" id="PIRSF030333">
    <property type="entry name" value="UCP030333_Alba"/>
    <property type="match status" value="1"/>
</dbReference>
<gene>
    <name evidence="2" type="ORF">RJ641_021369</name>
</gene>
<accession>A0AAN8UBX1</accession>
<dbReference type="InterPro" id="IPR014560">
    <property type="entry name" value="UCP030333_Alba"/>
</dbReference>
<comment type="caution">
    <text evidence="2">The sequence shown here is derived from an EMBL/GenBank/DDBJ whole genome shotgun (WGS) entry which is preliminary data.</text>
</comment>
<sequence length="141" mass="15530">METSIEVAVAVGGKKKKRVGGKKYEQKKNSIQVSSTKKPLVFYLNLAKKYIRLHNDVELSALGMAIPIVVTIAEILKSNGLASQKSKNHAILIRISTVDTKDESRQRTVQKPKIEIVLEKTEDFDNLIAAAAATRRAAADE</sequence>
<dbReference type="PANTHER" id="PTHR31947:SF36">
    <property type="entry name" value="DNA_RNA-BINDING PROTEIN ALBA-LIKE DOMAIN-CONTAINING PROTEIN"/>
    <property type="match status" value="1"/>
</dbReference>
<dbReference type="GO" id="GO:0005634">
    <property type="term" value="C:nucleus"/>
    <property type="evidence" value="ECO:0007669"/>
    <property type="project" value="TreeGrafter"/>
</dbReference>
<reference evidence="2 3" key="1">
    <citation type="submission" date="2023-12" db="EMBL/GenBank/DDBJ databases">
        <title>A high-quality genome assembly for Dillenia turbinata (Dilleniales).</title>
        <authorList>
            <person name="Chanderbali A."/>
        </authorList>
    </citation>
    <scope>NUCLEOTIDE SEQUENCE [LARGE SCALE GENOMIC DNA]</scope>
    <source>
        <strain evidence="2">LSX21</strain>
        <tissue evidence="2">Leaf</tissue>
    </source>
</reference>
<dbReference type="Pfam" id="PF01918">
    <property type="entry name" value="Alba"/>
    <property type="match status" value="1"/>
</dbReference>
<feature type="domain" description="DNA/RNA-binding protein Alba-like" evidence="1">
    <location>
        <begin position="29"/>
        <end position="82"/>
    </location>
</feature>
<dbReference type="PANTHER" id="PTHR31947">
    <property type="entry name" value="DNA/RNA-BINDING PROTEIN ALBA 3"/>
    <property type="match status" value="1"/>
</dbReference>
<dbReference type="Gene3D" id="3.30.110.20">
    <property type="entry name" value="Alba-like domain"/>
    <property type="match status" value="1"/>
</dbReference>
<protein>
    <submittedName>
        <fullName evidence="2">DNA/RNA-binding protein Alba-like</fullName>
    </submittedName>
</protein>
<keyword evidence="3" id="KW-1185">Reference proteome</keyword>
<evidence type="ECO:0000313" key="2">
    <source>
        <dbReference type="EMBL" id="KAK6914048.1"/>
    </source>
</evidence>
<organism evidence="2 3">
    <name type="scientific">Dillenia turbinata</name>
    <dbReference type="NCBI Taxonomy" id="194707"/>
    <lineage>
        <taxon>Eukaryota</taxon>
        <taxon>Viridiplantae</taxon>
        <taxon>Streptophyta</taxon>
        <taxon>Embryophyta</taxon>
        <taxon>Tracheophyta</taxon>
        <taxon>Spermatophyta</taxon>
        <taxon>Magnoliopsida</taxon>
        <taxon>eudicotyledons</taxon>
        <taxon>Gunneridae</taxon>
        <taxon>Pentapetalae</taxon>
        <taxon>Dilleniales</taxon>
        <taxon>Dilleniaceae</taxon>
        <taxon>Dillenia</taxon>
    </lineage>
</organism>
<proteinExistence type="predicted"/>